<proteinExistence type="predicted"/>
<gene>
    <name evidence="2" type="ORF">Agub_g715</name>
</gene>
<comment type="caution">
    <text evidence="2">The sequence shown here is derived from an EMBL/GenBank/DDBJ whole genome shotgun (WGS) entry which is preliminary data.</text>
</comment>
<evidence type="ECO:0000313" key="2">
    <source>
        <dbReference type="EMBL" id="GFR40158.1"/>
    </source>
</evidence>
<name>A0AAD3HGV6_9CHLO</name>
<organism evidence="2 3">
    <name type="scientific">Astrephomene gubernaculifera</name>
    <dbReference type="NCBI Taxonomy" id="47775"/>
    <lineage>
        <taxon>Eukaryota</taxon>
        <taxon>Viridiplantae</taxon>
        <taxon>Chlorophyta</taxon>
        <taxon>core chlorophytes</taxon>
        <taxon>Chlorophyceae</taxon>
        <taxon>CS clade</taxon>
        <taxon>Chlamydomonadales</taxon>
        <taxon>Astrephomenaceae</taxon>
        <taxon>Astrephomene</taxon>
    </lineage>
</organism>
<keyword evidence="3" id="KW-1185">Reference proteome</keyword>
<feature type="compositionally biased region" description="Low complexity" evidence="1">
    <location>
        <begin position="130"/>
        <end position="143"/>
    </location>
</feature>
<feature type="region of interest" description="Disordered" evidence="1">
    <location>
        <begin position="102"/>
        <end position="143"/>
    </location>
</feature>
<dbReference type="EMBL" id="BMAR01000001">
    <property type="protein sequence ID" value="GFR40158.1"/>
    <property type="molecule type" value="Genomic_DNA"/>
</dbReference>
<evidence type="ECO:0000313" key="3">
    <source>
        <dbReference type="Proteomes" id="UP001054857"/>
    </source>
</evidence>
<sequence length="143" mass="15093">MERMGKPQERAAEYQERMREAGRRALEEFRRQKEKGAVARAAITSGRGPGASPSMVPRQVPTVELTTFRVLTQPAAVASGRMPTSDLAELRLLAPALASTSLGALPPFPTRLPPPPPHSPPPGHPPPICPSSCAASSAASSLL</sequence>
<protein>
    <submittedName>
        <fullName evidence="2">Uncharacterized protein</fullName>
    </submittedName>
</protein>
<reference evidence="2 3" key="1">
    <citation type="journal article" date="2021" name="Sci. Rep.">
        <title>Genome sequencing of the multicellular alga Astrephomene provides insights into convergent evolution of germ-soma differentiation.</title>
        <authorList>
            <person name="Yamashita S."/>
            <person name="Yamamoto K."/>
            <person name="Matsuzaki R."/>
            <person name="Suzuki S."/>
            <person name="Yamaguchi H."/>
            <person name="Hirooka S."/>
            <person name="Minakuchi Y."/>
            <person name="Miyagishima S."/>
            <person name="Kawachi M."/>
            <person name="Toyoda A."/>
            <person name="Nozaki H."/>
        </authorList>
    </citation>
    <scope>NUCLEOTIDE SEQUENCE [LARGE SCALE GENOMIC DNA]</scope>
    <source>
        <strain evidence="2 3">NIES-4017</strain>
    </source>
</reference>
<evidence type="ECO:0000256" key="1">
    <source>
        <dbReference type="SAM" id="MobiDB-lite"/>
    </source>
</evidence>
<dbReference type="AlphaFoldDB" id="A0AAD3HGV6"/>
<feature type="region of interest" description="Disordered" evidence="1">
    <location>
        <begin position="29"/>
        <end position="57"/>
    </location>
</feature>
<feature type="compositionally biased region" description="Pro residues" evidence="1">
    <location>
        <begin position="106"/>
        <end position="129"/>
    </location>
</feature>
<feature type="non-terminal residue" evidence="2">
    <location>
        <position position="1"/>
    </location>
</feature>
<dbReference type="Proteomes" id="UP001054857">
    <property type="component" value="Unassembled WGS sequence"/>
</dbReference>
<accession>A0AAD3HGV6</accession>